<name>A0ACB9QSP7_9MYRT</name>
<proteinExistence type="predicted"/>
<protein>
    <submittedName>
        <fullName evidence="1">Uncharacterized protein</fullName>
    </submittedName>
</protein>
<sequence length="260" mass="28098">MVAGKERAMSPALPDDVMDSNWFLQSHITKEASRALLAISSPGDARHLFDDMLREELFGHWVLAEGGGGGVEVELYLLLLKSVAAVVKFGAELLKAAELCSLLTSGLSELGCGHGLPAIFACLQGATAVHFQDFNAEVLQCLAIPNVNANLASSKHSGSKVADKAIPNVNANLASSKHSGIFTNLSRSAFVVPLEWLTGLMAAKKDYFDTWLKTSWLRKSVKERQCIPVIFITLNPLGTNNSTSVHTLLAFIMTTYNLLR</sequence>
<comment type="caution">
    <text evidence="1">The sequence shown here is derived from an EMBL/GenBank/DDBJ whole genome shotgun (WGS) entry which is preliminary data.</text>
</comment>
<accession>A0ACB9QSP7</accession>
<keyword evidence="2" id="KW-1185">Reference proteome</keyword>
<dbReference type="EMBL" id="CM042884">
    <property type="protein sequence ID" value="KAI4369263.1"/>
    <property type="molecule type" value="Genomic_DNA"/>
</dbReference>
<gene>
    <name evidence="1" type="ORF">MLD38_017723</name>
</gene>
<organism evidence="1 2">
    <name type="scientific">Melastoma candidum</name>
    <dbReference type="NCBI Taxonomy" id="119954"/>
    <lineage>
        <taxon>Eukaryota</taxon>
        <taxon>Viridiplantae</taxon>
        <taxon>Streptophyta</taxon>
        <taxon>Embryophyta</taxon>
        <taxon>Tracheophyta</taxon>
        <taxon>Spermatophyta</taxon>
        <taxon>Magnoliopsida</taxon>
        <taxon>eudicotyledons</taxon>
        <taxon>Gunneridae</taxon>
        <taxon>Pentapetalae</taxon>
        <taxon>rosids</taxon>
        <taxon>malvids</taxon>
        <taxon>Myrtales</taxon>
        <taxon>Melastomataceae</taxon>
        <taxon>Melastomatoideae</taxon>
        <taxon>Melastomateae</taxon>
        <taxon>Melastoma</taxon>
    </lineage>
</organism>
<dbReference type="Proteomes" id="UP001057402">
    <property type="component" value="Chromosome 5"/>
</dbReference>
<reference evidence="2" key="1">
    <citation type="journal article" date="2023" name="Front. Plant Sci.">
        <title>Chromosomal-level genome assembly of Melastoma candidum provides insights into trichome evolution.</title>
        <authorList>
            <person name="Zhong Y."/>
            <person name="Wu W."/>
            <person name="Sun C."/>
            <person name="Zou P."/>
            <person name="Liu Y."/>
            <person name="Dai S."/>
            <person name="Zhou R."/>
        </authorList>
    </citation>
    <scope>NUCLEOTIDE SEQUENCE [LARGE SCALE GENOMIC DNA]</scope>
</reference>
<evidence type="ECO:0000313" key="1">
    <source>
        <dbReference type="EMBL" id="KAI4369263.1"/>
    </source>
</evidence>
<evidence type="ECO:0000313" key="2">
    <source>
        <dbReference type="Proteomes" id="UP001057402"/>
    </source>
</evidence>